<dbReference type="Proteomes" id="UP000229600">
    <property type="component" value="Unassembled WGS sequence"/>
</dbReference>
<dbReference type="AlphaFoldDB" id="A0A2H0N5S9"/>
<evidence type="ECO:0000259" key="7">
    <source>
        <dbReference type="SMART" id="SM01086"/>
    </source>
</evidence>
<feature type="domain" description="AAA+ ATPase" evidence="6">
    <location>
        <begin position="385"/>
        <end position="526"/>
    </location>
</feature>
<feature type="domain" description="AAA+ ATPase" evidence="6">
    <location>
        <begin position="661"/>
        <end position="809"/>
    </location>
</feature>
<dbReference type="SUPFAM" id="SSF52540">
    <property type="entry name" value="P-loop containing nucleoside triphosphate hydrolases"/>
    <property type="match status" value="2"/>
</dbReference>
<keyword evidence="5" id="KW-0472">Membrane</keyword>
<dbReference type="GO" id="GO:0034605">
    <property type="term" value="P:cellular response to heat"/>
    <property type="evidence" value="ECO:0007669"/>
    <property type="project" value="TreeGrafter"/>
</dbReference>
<evidence type="ECO:0000256" key="1">
    <source>
        <dbReference type="ARBA" id="ARBA00022737"/>
    </source>
</evidence>
<evidence type="ECO:0000313" key="8">
    <source>
        <dbReference type="EMBL" id="PIR04242.1"/>
    </source>
</evidence>
<evidence type="ECO:0000313" key="9">
    <source>
        <dbReference type="Proteomes" id="UP000229600"/>
    </source>
</evidence>
<dbReference type="PANTHER" id="PTHR11638">
    <property type="entry name" value="ATP-DEPENDENT CLP PROTEASE"/>
    <property type="match status" value="1"/>
</dbReference>
<dbReference type="Pfam" id="PF00004">
    <property type="entry name" value="AAA"/>
    <property type="match status" value="1"/>
</dbReference>
<dbReference type="EMBL" id="PCWN01000007">
    <property type="protein sequence ID" value="PIR04242.1"/>
    <property type="molecule type" value="Genomic_DNA"/>
</dbReference>
<dbReference type="SUPFAM" id="SSF81923">
    <property type="entry name" value="Double Clp-N motif"/>
    <property type="match status" value="1"/>
</dbReference>
<evidence type="ECO:0000256" key="4">
    <source>
        <dbReference type="ARBA" id="ARBA00023186"/>
    </source>
</evidence>
<dbReference type="SMART" id="SM00382">
    <property type="entry name" value="AAA"/>
    <property type="match status" value="2"/>
</dbReference>
<dbReference type="InterPro" id="IPR019489">
    <property type="entry name" value="Clp_ATPase_C"/>
</dbReference>
<dbReference type="SMART" id="SM01086">
    <property type="entry name" value="ClpB_D2-small"/>
    <property type="match status" value="1"/>
</dbReference>
<feature type="transmembrane region" description="Helical" evidence="5">
    <location>
        <begin position="108"/>
        <end position="126"/>
    </location>
</feature>
<organism evidence="8 9">
    <name type="scientific">Candidatus Magasanikbacteria bacterium CG11_big_fil_rev_8_21_14_0_20_39_34</name>
    <dbReference type="NCBI Taxonomy" id="1974653"/>
    <lineage>
        <taxon>Bacteria</taxon>
        <taxon>Candidatus Magasanikiibacteriota</taxon>
    </lineage>
</organism>
<dbReference type="InterPro" id="IPR050130">
    <property type="entry name" value="ClpA_ClpB"/>
</dbReference>
<reference evidence="8 9" key="1">
    <citation type="submission" date="2017-09" db="EMBL/GenBank/DDBJ databases">
        <title>Depth-based differentiation of microbial function through sediment-hosted aquifers and enrichment of novel symbionts in the deep terrestrial subsurface.</title>
        <authorList>
            <person name="Probst A.J."/>
            <person name="Ladd B."/>
            <person name="Jarett J.K."/>
            <person name="Geller-Mcgrath D.E."/>
            <person name="Sieber C.M."/>
            <person name="Emerson J.B."/>
            <person name="Anantharaman K."/>
            <person name="Thomas B.C."/>
            <person name="Malmstrom R."/>
            <person name="Stieglmeier M."/>
            <person name="Klingl A."/>
            <person name="Woyke T."/>
            <person name="Ryan C.M."/>
            <person name="Banfield J.F."/>
        </authorList>
    </citation>
    <scope>NUCLEOTIDE SEQUENCE [LARGE SCALE GENOMIC DNA]</scope>
    <source>
        <strain evidence="8">CG11_big_fil_rev_8_21_14_0_20_39_34</strain>
    </source>
</reference>
<dbReference type="Gene3D" id="1.10.8.60">
    <property type="match status" value="2"/>
</dbReference>
<dbReference type="InterPro" id="IPR036628">
    <property type="entry name" value="Clp_N_dom_sf"/>
</dbReference>
<dbReference type="GO" id="GO:0016887">
    <property type="term" value="F:ATP hydrolysis activity"/>
    <property type="evidence" value="ECO:0007669"/>
    <property type="project" value="InterPro"/>
</dbReference>
<dbReference type="InterPro" id="IPR041546">
    <property type="entry name" value="ClpA/ClpB_AAA_lid"/>
</dbReference>
<dbReference type="Gene3D" id="3.40.50.300">
    <property type="entry name" value="P-loop containing nucleotide triphosphate hydrolases"/>
    <property type="match status" value="2"/>
</dbReference>
<dbReference type="InterPro" id="IPR004176">
    <property type="entry name" value="Clp_R_N"/>
</dbReference>
<dbReference type="Pfam" id="PF10431">
    <property type="entry name" value="ClpB_D2-small"/>
    <property type="match status" value="1"/>
</dbReference>
<dbReference type="PANTHER" id="PTHR11638:SF18">
    <property type="entry name" value="HEAT SHOCK PROTEIN 104"/>
    <property type="match status" value="1"/>
</dbReference>
<dbReference type="PRINTS" id="PR00300">
    <property type="entry name" value="CLPPROTEASEA"/>
</dbReference>
<dbReference type="Pfam" id="PF07724">
    <property type="entry name" value="AAA_2"/>
    <property type="match status" value="1"/>
</dbReference>
<dbReference type="GO" id="GO:0005737">
    <property type="term" value="C:cytoplasm"/>
    <property type="evidence" value="ECO:0007669"/>
    <property type="project" value="TreeGrafter"/>
</dbReference>
<keyword evidence="2" id="KW-0547">Nucleotide-binding</keyword>
<gene>
    <name evidence="8" type="ORF">COV59_03610</name>
</gene>
<keyword evidence="3" id="KW-0067">ATP-binding</keyword>
<accession>A0A2H0N5S9</accession>
<dbReference type="InterPro" id="IPR027417">
    <property type="entry name" value="P-loop_NTPase"/>
</dbReference>
<evidence type="ECO:0008006" key="10">
    <source>
        <dbReference type="Google" id="ProtNLM"/>
    </source>
</evidence>
<comment type="caution">
    <text evidence="8">The sequence shown here is derived from an EMBL/GenBank/DDBJ whole genome shotgun (WGS) entry which is preliminary data.</text>
</comment>
<dbReference type="FunFam" id="3.40.50.300:FF:000025">
    <property type="entry name" value="ATP-dependent Clp protease subunit"/>
    <property type="match status" value="1"/>
</dbReference>
<dbReference type="InterPro" id="IPR001270">
    <property type="entry name" value="ClpA/B"/>
</dbReference>
<evidence type="ECO:0000256" key="2">
    <source>
        <dbReference type="ARBA" id="ARBA00022741"/>
    </source>
</evidence>
<dbReference type="GO" id="GO:0005524">
    <property type="term" value="F:ATP binding"/>
    <property type="evidence" value="ECO:0007669"/>
    <property type="project" value="UniProtKB-KW"/>
</dbReference>
<dbReference type="Pfam" id="PF02861">
    <property type="entry name" value="Clp_N"/>
    <property type="match status" value="1"/>
</dbReference>
<feature type="transmembrane region" description="Helical" evidence="5">
    <location>
        <begin position="68"/>
        <end position="88"/>
    </location>
</feature>
<keyword evidence="1" id="KW-0677">Repeat</keyword>
<keyword evidence="5" id="KW-0812">Transmembrane</keyword>
<dbReference type="Pfam" id="PF17871">
    <property type="entry name" value="AAA_lid_9"/>
    <property type="match status" value="1"/>
</dbReference>
<keyword evidence="5" id="KW-1133">Transmembrane helix</keyword>
<sequence>MMFDSSPSLNILFCQTCHGTGYMHRRPCPTCHTKSMGIVFNGKFVYFGQPLTRFQINLKRARRRLNHIRILFSLLFGCIFLGIFVWELFLTHSLSLLFSSTTWLSMPFISKLSFVLGIFFWSYLIYRVILDHREFKGIEFPKDYAQEEISLEQLAGAPLQADWSEVLSMSKKKLFDFSEAFTDDVKKVIEEAYFFADQKNHTTITPLHFFYALLDSQKIRTIFVRLGFPIEDIKKVISDGLTPGDRECAPGIGDDAAQILIHSYILAYKAQQTYIHVTELLVATVGRSPQIQEFLYDLGIDQAKLYNVVEWLRIQEYIRNEQKRLRHMAQTRNKYGLDRAMTAIATPYLNNFSQDLTLAAQYGNLSPCVAREKELEEIFRVVEAGSSNILLVGEPGVGKMSIIEGVAQKMVQEHVPSRLADKRFVQLSISALLAGTTISGAQERLIRIMHEVSRAKNIILFINNLQDLIGASGGQEGLDVSGTLAEYLQGGNFLVFATTTTQGYNKHIINSEVGSVFTRIDIEEVDVNQAIQVLESKVPYMEYKLKVFFSYTSLESAVKFAKRFFHDKNLPESAVELLTESGSFARTKRGVESLVLPEDVGSVVSQKTGIPVTSITQKESEKLLQLEQELHKRVIGQDEAVVLVANALRRARAEIRSTKKPIANFLFLGPTGVGKTELAKTIADVYFGAEDRMIRIDMSEYQDKSSLYRLIGTPGNQGTGILTEAVRQQPFSLILLDELEKADPDILNLFLQVFDEGHLTDSVGRKIDFTNSIIIATSNAGTSYVQAEIGKGESLENIRQDIIHGELQKFYRPEFLNRFDGIVLFKPLAREDVAKIARLMLKRVEKDLENKGMTFEVTDQAIEDLLEIGYNPEFGARPMRRAVQDLVENKLAELLLSGKLQRRDTIVFEGKDKIFVKSS</sequence>
<dbReference type="CDD" id="cd19499">
    <property type="entry name" value="RecA-like_ClpB_Hsp104-like"/>
    <property type="match status" value="1"/>
</dbReference>
<evidence type="ECO:0000259" key="6">
    <source>
        <dbReference type="SMART" id="SM00382"/>
    </source>
</evidence>
<dbReference type="CDD" id="cd00009">
    <property type="entry name" value="AAA"/>
    <property type="match status" value="1"/>
</dbReference>
<dbReference type="InterPro" id="IPR003959">
    <property type="entry name" value="ATPase_AAA_core"/>
</dbReference>
<protein>
    <recommendedName>
        <fullName evidence="10">Clp R domain-containing protein</fullName>
    </recommendedName>
</protein>
<evidence type="ECO:0000256" key="3">
    <source>
        <dbReference type="ARBA" id="ARBA00022840"/>
    </source>
</evidence>
<name>A0A2H0N5S9_9BACT</name>
<dbReference type="InterPro" id="IPR003593">
    <property type="entry name" value="AAA+_ATPase"/>
</dbReference>
<feature type="domain" description="Clp ATPase C-terminal" evidence="7">
    <location>
        <begin position="828"/>
        <end position="916"/>
    </location>
</feature>
<proteinExistence type="predicted"/>
<dbReference type="Gene3D" id="1.10.1780.10">
    <property type="entry name" value="Clp, N-terminal domain"/>
    <property type="match status" value="1"/>
</dbReference>
<evidence type="ECO:0000256" key="5">
    <source>
        <dbReference type="SAM" id="Phobius"/>
    </source>
</evidence>
<keyword evidence="4" id="KW-0143">Chaperone</keyword>